<dbReference type="Pfam" id="PF00462">
    <property type="entry name" value="Glutaredoxin"/>
    <property type="match status" value="1"/>
</dbReference>
<dbReference type="GeneID" id="10539980"/>
<dbReference type="PRINTS" id="PR00160">
    <property type="entry name" value="GLUTAREDOXIN"/>
</dbReference>
<keyword evidence="1" id="KW-0472">Membrane</keyword>
<evidence type="ECO:0000256" key="1">
    <source>
        <dbReference type="SAM" id="Phobius"/>
    </source>
</evidence>
<dbReference type="InterPro" id="IPR014025">
    <property type="entry name" value="Glutaredoxin_subgr"/>
</dbReference>
<dbReference type="EMBL" id="DS178297">
    <property type="protein sequence ID" value="EFP85981.1"/>
    <property type="molecule type" value="Genomic_DNA"/>
</dbReference>
<dbReference type="OrthoDB" id="418495at2759"/>
<dbReference type="Proteomes" id="UP000008783">
    <property type="component" value="Unassembled WGS sequence"/>
</dbReference>
<sequence>MEVKEEVDEVDETRKRKQTAIKESAILVYSKSYCPHSRRAKTILARVPDKPSEARVIELDELGERGVQMQSYLAELTHQRTVPNIFIHQKHIGGADDLSHLDQAGVLRSLIVDHDSSRDTKSSSRIFKRQPDLKTLHEGVSYPLLLLLLLVILAGIGYRIKSRAWIAPVPQKQKL</sequence>
<dbReference type="SUPFAM" id="SSF52833">
    <property type="entry name" value="Thioredoxin-like"/>
    <property type="match status" value="1"/>
</dbReference>
<dbReference type="PANTHER" id="PTHR45694">
    <property type="entry name" value="GLUTAREDOXIN 2"/>
    <property type="match status" value="1"/>
</dbReference>
<dbReference type="AlphaFoldDB" id="E3KNV6"/>
<keyword evidence="1" id="KW-0812">Transmembrane</keyword>
<organism evidence="3 4">
    <name type="scientific">Puccinia graminis f. sp. tritici (strain CRL 75-36-700-3 / race SCCL)</name>
    <name type="common">Black stem rust fungus</name>
    <dbReference type="NCBI Taxonomy" id="418459"/>
    <lineage>
        <taxon>Eukaryota</taxon>
        <taxon>Fungi</taxon>
        <taxon>Dikarya</taxon>
        <taxon>Basidiomycota</taxon>
        <taxon>Pucciniomycotina</taxon>
        <taxon>Pucciniomycetes</taxon>
        <taxon>Pucciniales</taxon>
        <taxon>Pucciniaceae</taxon>
        <taxon>Puccinia</taxon>
    </lineage>
</organism>
<dbReference type="HOGENOM" id="CLU_1540820_0_0_1"/>
<dbReference type="GO" id="GO:0005737">
    <property type="term" value="C:cytoplasm"/>
    <property type="evidence" value="ECO:0000318"/>
    <property type="project" value="GO_Central"/>
</dbReference>
<reference key="1">
    <citation type="submission" date="2007-01" db="EMBL/GenBank/DDBJ databases">
        <title>The Genome Sequence of Puccinia graminis f. sp. tritici Strain CRL 75-36-700-3.</title>
        <authorList>
            <consortium name="The Broad Institute Genome Sequencing Platform"/>
            <person name="Birren B."/>
            <person name="Lander E."/>
            <person name="Galagan J."/>
            <person name="Nusbaum C."/>
            <person name="Devon K."/>
            <person name="Cuomo C."/>
            <person name="Jaffe D."/>
            <person name="Butler J."/>
            <person name="Alvarez P."/>
            <person name="Gnerre S."/>
            <person name="Grabherr M."/>
            <person name="Mauceli E."/>
            <person name="Brockman W."/>
            <person name="Young S."/>
            <person name="LaButti K."/>
            <person name="Sykes S."/>
            <person name="DeCaprio D."/>
            <person name="Crawford M."/>
            <person name="Koehrsen M."/>
            <person name="Engels R."/>
            <person name="Montgomery P."/>
            <person name="Pearson M."/>
            <person name="Howarth C."/>
            <person name="Larson L."/>
            <person name="White J."/>
            <person name="Zeng Q."/>
            <person name="Kodira C."/>
            <person name="Yandava C."/>
            <person name="Alvarado L."/>
            <person name="O'Leary S."/>
            <person name="Szabo L."/>
            <person name="Dean R."/>
            <person name="Schein J."/>
        </authorList>
    </citation>
    <scope>NUCLEOTIDE SEQUENCE</scope>
    <source>
        <strain>CRL 75-36-700-3</strain>
    </source>
</reference>
<dbReference type="OMA" id="YDINPAP"/>
<keyword evidence="4" id="KW-1185">Reference proteome</keyword>
<dbReference type="GO" id="GO:0015038">
    <property type="term" value="F:glutathione disulfide oxidoreductase activity"/>
    <property type="evidence" value="ECO:0000318"/>
    <property type="project" value="GO_Central"/>
</dbReference>
<evidence type="ECO:0000259" key="2">
    <source>
        <dbReference type="Pfam" id="PF00462"/>
    </source>
</evidence>
<dbReference type="GO" id="GO:0034599">
    <property type="term" value="P:cellular response to oxidative stress"/>
    <property type="evidence" value="ECO:0000318"/>
    <property type="project" value="GO_Central"/>
</dbReference>
<dbReference type="NCBIfam" id="TIGR02180">
    <property type="entry name" value="GRX_euk"/>
    <property type="match status" value="1"/>
</dbReference>
<reference evidence="4" key="2">
    <citation type="journal article" date="2011" name="Proc. Natl. Acad. Sci. U.S.A.">
        <title>Obligate biotrophy features unraveled by the genomic analysis of rust fungi.</title>
        <authorList>
            <person name="Duplessis S."/>
            <person name="Cuomo C.A."/>
            <person name="Lin Y.-C."/>
            <person name="Aerts A."/>
            <person name="Tisserant E."/>
            <person name="Veneault-Fourrey C."/>
            <person name="Joly D.L."/>
            <person name="Hacquard S."/>
            <person name="Amselem J."/>
            <person name="Cantarel B.L."/>
            <person name="Chiu R."/>
            <person name="Coutinho P.M."/>
            <person name="Feau N."/>
            <person name="Field M."/>
            <person name="Frey P."/>
            <person name="Gelhaye E."/>
            <person name="Goldberg J."/>
            <person name="Grabherr M.G."/>
            <person name="Kodira C.D."/>
            <person name="Kohler A."/>
            <person name="Kuees U."/>
            <person name="Lindquist E.A."/>
            <person name="Lucas S.M."/>
            <person name="Mago R."/>
            <person name="Mauceli E."/>
            <person name="Morin E."/>
            <person name="Murat C."/>
            <person name="Pangilinan J.L."/>
            <person name="Park R."/>
            <person name="Pearson M."/>
            <person name="Quesneville H."/>
            <person name="Rouhier N."/>
            <person name="Sakthikumar S."/>
            <person name="Salamov A.A."/>
            <person name="Schmutz J."/>
            <person name="Selles B."/>
            <person name="Shapiro H."/>
            <person name="Tanguay P."/>
            <person name="Tuskan G.A."/>
            <person name="Henrissat B."/>
            <person name="Van de Peer Y."/>
            <person name="Rouze P."/>
            <person name="Ellis J.G."/>
            <person name="Dodds P.N."/>
            <person name="Schein J.E."/>
            <person name="Zhong S."/>
            <person name="Hamelin R.C."/>
            <person name="Grigoriev I.V."/>
            <person name="Szabo L.J."/>
            <person name="Martin F."/>
        </authorList>
    </citation>
    <scope>NUCLEOTIDE SEQUENCE [LARGE SCALE GENOMIC DNA]</scope>
    <source>
        <strain evidence="4">CRL 75-36-700-3 / race SCCL</strain>
    </source>
</reference>
<dbReference type="KEGG" id="pgr:PGTG_11737"/>
<dbReference type="PROSITE" id="PS51354">
    <property type="entry name" value="GLUTAREDOXIN_2"/>
    <property type="match status" value="1"/>
</dbReference>
<dbReference type="InterPro" id="IPR011899">
    <property type="entry name" value="Glutaredoxin_euk/vir"/>
</dbReference>
<dbReference type="STRING" id="418459.E3KNV6"/>
<keyword evidence="1" id="KW-1133">Transmembrane helix</keyword>
<evidence type="ECO:0000313" key="4">
    <source>
        <dbReference type="Proteomes" id="UP000008783"/>
    </source>
</evidence>
<feature type="transmembrane region" description="Helical" evidence="1">
    <location>
        <begin position="140"/>
        <end position="158"/>
    </location>
</feature>
<dbReference type="PANTHER" id="PTHR45694:SF26">
    <property type="entry name" value="GRX1P"/>
    <property type="match status" value="1"/>
</dbReference>
<dbReference type="RefSeq" id="XP_003330400.1">
    <property type="nucleotide sequence ID" value="XM_003330352.1"/>
</dbReference>
<dbReference type="VEuPathDB" id="FungiDB:PGTG_11737"/>
<dbReference type="eggNOG" id="KOG1752">
    <property type="taxonomic scope" value="Eukaryota"/>
</dbReference>
<dbReference type="InterPro" id="IPR002109">
    <property type="entry name" value="Glutaredoxin"/>
</dbReference>
<accession>E3KNV6</accession>
<evidence type="ECO:0000313" key="3">
    <source>
        <dbReference type="EMBL" id="EFP85981.1"/>
    </source>
</evidence>
<dbReference type="CDD" id="cd03419">
    <property type="entry name" value="GRX_GRXh_1_2_like"/>
    <property type="match status" value="1"/>
</dbReference>
<gene>
    <name evidence="3" type="ORF">PGTG_11737</name>
</gene>
<dbReference type="Gene3D" id="3.40.30.10">
    <property type="entry name" value="Glutaredoxin"/>
    <property type="match status" value="1"/>
</dbReference>
<protein>
    <recommendedName>
        <fullName evidence="2">Glutaredoxin domain-containing protein</fullName>
    </recommendedName>
</protein>
<feature type="domain" description="Glutaredoxin" evidence="2">
    <location>
        <begin position="26"/>
        <end position="92"/>
    </location>
</feature>
<dbReference type="InParanoid" id="E3KNV6"/>
<proteinExistence type="predicted"/>
<name>E3KNV6_PUCGT</name>
<dbReference type="InterPro" id="IPR036249">
    <property type="entry name" value="Thioredoxin-like_sf"/>
</dbReference>